<keyword evidence="11" id="KW-1185">Reference proteome</keyword>
<comment type="similarity">
    <text evidence="1">Belongs to the DapA family.</text>
</comment>
<sequence>MKSLHCLHVTSACISAETEISAGLRREKGMPQRDMLRASDVQGAWAIIPTPAASDAEDWNVDFSVDLDETARAVDQMAAAGVDGIFSLGTFGEGATLTAREKRAFIGTVVETLRGRVPFFGGATSLNTRESIQQMREARDIGVDGVMLGLPMWCQPDLPTAVRFYQDVTAAVPDLAICIYANPEAFKFDFPRPFWSQMAELPQVICSKYLGIANLVADLRLVKGRIRLMPSDGNFYGAARVDPENCTAFWSSGASCGPNVSLRLRDVIRAAIRTGDWGEAKRVSEDVAMAVRPLFPNGSFAEFSKYNIGLEKERMNAAGWLKAGPTRPPYHLVPEPFLNSAREAGRLWSSLSKQYAEERS</sequence>
<evidence type="ECO:0000313" key="11">
    <source>
        <dbReference type="Proteomes" id="UP000562395"/>
    </source>
</evidence>
<evidence type="ECO:0000256" key="9">
    <source>
        <dbReference type="ARBA" id="ARBA00047441"/>
    </source>
</evidence>
<dbReference type="EC" id="4.1.2.45" evidence="6"/>
<dbReference type="Proteomes" id="UP000562395">
    <property type="component" value="Unassembled WGS sequence"/>
</dbReference>
<dbReference type="GO" id="GO:0008840">
    <property type="term" value="F:4-hydroxy-tetrahydrodipicolinate synthase activity"/>
    <property type="evidence" value="ECO:0007669"/>
    <property type="project" value="TreeGrafter"/>
</dbReference>
<dbReference type="PANTHER" id="PTHR12128">
    <property type="entry name" value="DIHYDRODIPICOLINATE SYNTHASE"/>
    <property type="match status" value="1"/>
</dbReference>
<comment type="pathway">
    <text evidence="5">Aromatic compound metabolism; naphthalene degradation.</text>
</comment>
<dbReference type="EMBL" id="JACICY010000012">
    <property type="protein sequence ID" value="MBB3862343.1"/>
    <property type="molecule type" value="Genomic_DNA"/>
</dbReference>
<dbReference type="GO" id="GO:0016832">
    <property type="term" value="F:aldehyde-lyase activity"/>
    <property type="evidence" value="ECO:0007669"/>
    <property type="project" value="UniProtKB-ARBA"/>
</dbReference>
<evidence type="ECO:0000256" key="1">
    <source>
        <dbReference type="ARBA" id="ARBA00007592"/>
    </source>
</evidence>
<dbReference type="FunFam" id="3.20.20.70:FF:000190">
    <property type="entry name" value="Trans-o-hydroxybenzylidenepyruvate hydratase-aldolase"/>
    <property type="match status" value="1"/>
</dbReference>
<evidence type="ECO:0000256" key="2">
    <source>
        <dbReference type="ARBA" id="ARBA00022797"/>
    </source>
</evidence>
<comment type="catalytic activity">
    <reaction evidence="9">
        <text>(3E)-4-(2-hydroxyphenyl)-2-oxobut-3-enoate + H2O = salicylaldehyde + pyruvate</text>
        <dbReference type="Rhea" id="RHEA:27389"/>
        <dbReference type="ChEBI" id="CHEBI:15361"/>
        <dbReference type="ChEBI" id="CHEBI:15377"/>
        <dbReference type="ChEBI" id="CHEBI:16008"/>
        <dbReference type="ChEBI" id="CHEBI:59353"/>
        <dbReference type="EC" id="4.1.2.45"/>
    </reaction>
</comment>
<protein>
    <recommendedName>
        <fullName evidence="7">Trans-O-hydroxybenzylidenepyruvate hydratase-aldolase</fullName>
        <ecNumber evidence="6">4.1.2.45</ecNumber>
    </recommendedName>
    <alternativeName>
        <fullName evidence="8">2'-hydroxybenzalpyruvate aldolase</fullName>
    </alternativeName>
</protein>
<keyword evidence="2" id="KW-0058">Aromatic hydrocarbons catabolism</keyword>
<evidence type="ECO:0000256" key="3">
    <source>
        <dbReference type="ARBA" id="ARBA00023239"/>
    </source>
</evidence>
<evidence type="ECO:0000256" key="7">
    <source>
        <dbReference type="ARBA" id="ARBA00035695"/>
    </source>
</evidence>
<proteinExistence type="inferred from homology"/>
<dbReference type="GO" id="GO:1901170">
    <property type="term" value="P:naphthalene catabolic process"/>
    <property type="evidence" value="ECO:0007669"/>
    <property type="project" value="UniProtKB-ARBA"/>
</dbReference>
<evidence type="ECO:0000313" key="10">
    <source>
        <dbReference type="EMBL" id="MBB3862343.1"/>
    </source>
</evidence>
<dbReference type="Pfam" id="PF00701">
    <property type="entry name" value="DHDPS"/>
    <property type="match status" value="1"/>
</dbReference>
<organism evidence="10 11">
    <name type="scientific">Novosphingobium hassiacum</name>
    <dbReference type="NCBI Taxonomy" id="173676"/>
    <lineage>
        <taxon>Bacteria</taxon>
        <taxon>Pseudomonadati</taxon>
        <taxon>Pseudomonadota</taxon>
        <taxon>Alphaproteobacteria</taxon>
        <taxon>Sphingomonadales</taxon>
        <taxon>Sphingomonadaceae</taxon>
        <taxon>Novosphingobium</taxon>
    </lineage>
</organism>
<dbReference type="GO" id="GO:0018813">
    <property type="term" value="F:trans-o-hydroxybenzylidenepyruvate hydratase-aldolase activity"/>
    <property type="evidence" value="ECO:0007669"/>
    <property type="project" value="UniProtKB-EC"/>
</dbReference>
<gene>
    <name evidence="10" type="ORF">GGQ88_003643</name>
</gene>
<reference evidence="10 11" key="1">
    <citation type="submission" date="2020-08" db="EMBL/GenBank/DDBJ databases">
        <title>Genomic Encyclopedia of Type Strains, Phase IV (KMG-IV): sequencing the most valuable type-strain genomes for metagenomic binning, comparative biology and taxonomic classification.</title>
        <authorList>
            <person name="Goeker M."/>
        </authorList>
    </citation>
    <scope>NUCLEOTIDE SEQUENCE [LARGE SCALE GENOMIC DNA]</scope>
    <source>
        <strain evidence="10 11">DSM 14552</strain>
    </source>
</reference>
<dbReference type="SMART" id="SM01130">
    <property type="entry name" value="DHDPS"/>
    <property type="match status" value="1"/>
</dbReference>
<evidence type="ECO:0000256" key="8">
    <source>
        <dbReference type="ARBA" id="ARBA00035718"/>
    </source>
</evidence>
<keyword evidence="4 10" id="KW-0670">Pyruvate</keyword>
<dbReference type="SUPFAM" id="SSF51569">
    <property type="entry name" value="Aldolase"/>
    <property type="match status" value="1"/>
</dbReference>
<evidence type="ECO:0000256" key="6">
    <source>
        <dbReference type="ARBA" id="ARBA00035679"/>
    </source>
</evidence>
<dbReference type="PANTHER" id="PTHR12128:SF66">
    <property type="entry name" value="4-HYDROXY-2-OXOGLUTARATE ALDOLASE, MITOCHONDRIAL"/>
    <property type="match status" value="1"/>
</dbReference>
<dbReference type="RefSeq" id="WP_343057273.1">
    <property type="nucleotide sequence ID" value="NZ_JACICY010000012.1"/>
</dbReference>
<name>A0A7W5ZYG7_9SPHN</name>
<evidence type="ECO:0000256" key="5">
    <source>
        <dbReference type="ARBA" id="ARBA00035632"/>
    </source>
</evidence>
<dbReference type="AlphaFoldDB" id="A0A7W5ZYG7"/>
<dbReference type="InterPro" id="IPR002220">
    <property type="entry name" value="DapA-like"/>
</dbReference>
<dbReference type="PRINTS" id="PR00146">
    <property type="entry name" value="DHPICSNTHASE"/>
</dbReference>
<dbReference type="InterPro" id="IPR013785">
    <property type="entry name" value="Aldolase_TIM"/>
</dbReference>
<accession>A0A7W5ZYG7</accession>
<dbReference type="Gene3D" id="3.20.20.70">
    <property type="entry name" value="Aldolase class I"/>
    <property type="match status" value="1"/>
</dbReference>
<comment type="caution">
    <text evidence="10">The sequence shown here is derived from an EMBL/GenBank/DDBJ whole genome shotgun (WGS) entry which is preliminary data.</text>
</comment>
<keyword evidence="3 10" id="KW-0456">Lyase</keyword>
<evidence type="ECO:0000256" key="4">
    <source>
        <dbReference type="ARBA" id="ARBA00023317"/>
    </source>
</evidence>